<keyword evidence="3" id="KW-1185">Reference proteome</keyword>
<protein>
    <recommendedName>
        <fullName evidence="4">Lipocalin-like domain-containing protein</fullName>
    </recommendedName>
</protein>
<feature type="chain" id="PRO_5046392215" description="Lipocalin-like domain-containing protein" evidence="1">
    <location>
        <begin position="24"/>
        <end position="152"/>
    </location>
</feature>
<organism evidence="2 3">
    <name type="scientific">Christiangramia sediminicola</name>
    <dbReference type="NCBI Taxonomy" id="3073267"/>
    <lineage>
        <taxon>Bacteria</taxon>
        <taxon>Pseudomonadati</taxon>
        <taxon>Bacteroidota</taxon>
        <taxon>Flavobacteriia</taxon>
        <taxon>Flavobacteriales</taxon>
        <taxon>Flavobacteriaceae</taxon>
        <taxon>Christiangramia</taxon>
    </lineage>
</organism>
<evidence type="ECO:0000256" key="1">
    <source>
        <dbReference type="SAM" id="SignalP"/>
    </source>
</evidence>
<dbReference type="Proteomes" id="UP001257234">
    <property type="component" value="Unassembled WGS sequence"/>
</dbReference>
<sequence>MKRFKIVLAFFTVLTLLSCDADMDDIDLSTAEAQELNVIVKNGEWQVTNFTLNGSDKTATYEDYSFVFEEDNNLSATSTIDQTEGTWRINNDSGSEFDSYDDVDFNIFFTSNSKLGELTRNYDVISATSSEINLILEMDENGDTASLSFSRN</sequence>
<evidence type="ECO:0000313" key="2">
    <source>
        <dbReference type="EMBL" id="MDR5590348.1"/>
    </source>
</evidence>
<dbReference type="RefSeq" id="WP_309561219.1">
    <property type="nucleotide sequence ID" value="NZ_JAVJIU010000002.1"/>
</dbReference>
<gene>
    <name evidence="2" type="ORF">RE431_06840</name>
</gene>
<name>A0ABU1EQB1_9FLAO</name>
<evidence type="ECO:0000313" key="3">
    <source>
        <dbReference type="Proteomes" id="UP001257234"/>
    </source>
</evidence>
<keyword evidence="1" id="KW-0732">Signal</keyword>
<dbReference type="PROSITE" id="PS51257">
    <property type="entry name" value="PROKAR_LIPOPROTEIN"/>
    <property type="match status" value="1"/>
</dbReference>
<dbReference type="EMBL" id="JAVJIU010000002">
    <property type="protein sequence ID" value="MDR5590348.1"/>
    <property type="molecule type" value="Genomic_DNA"/>
</dbReference>
<feature type="signal peptide" evidence="1">
    <location>
        <begin position="1"/>
        <end position="23"/>
    </location>
</feature>
<accession>A0ABU1EQB1</accession>
<reference evidence="3" key="1">
    <citation type="submission" date="2023-07" db="EMBL/GenBank/DDBJ databases">
        <title>Christiangramia sp. SM2212., a novel bacterium of the family Flavobacteriaceae isolated from the sea sediment.</title>
        <authorList>
            <person name="Wang J."/>
            <person name="Zhang X."/>
        </authorList>
    </citation>
    <scope>NUCLEOTIDE SEQUENCE [LARGE SCALE GENOMIC DNA]</scope>
    <source>
        <strain evidence="3">SM2212</strain>
    </source>
</reference>
<evidence type="ECO:0008006" key="4">
    <source>
        <dbReference type="Google" id="ProtNLM"/>
    </source>
</evidence>
<comment type="caution">
    <text evidence="2">The sequence shown here is derived from an EMBL/GenBank/DDBJ whole genome shotgun (WGS) entry which is preliminary data.</text>
</comment>
<proteinExistence type="predicted"/>